<evidence type="ECO:0000313" key="4">
    <source>
        <dbReference type="EMBL" id="KAJ4979340.1"/>
    </source>
</evidence>
<dbReference type="OrthoDB" id="5839090at2759"/>
<dbReference type="Gene3D" id="3.20.20.80">
    <property type="entry name" value="Glycosidases"/>
    <property type="match status" value="1"/>
</dbReference>
<comment type="caution">
    <text evidence="4">The sequence shown here is derived from an EMBL/GenBank/DDBJ whole genome shotgun (WGS) entry which is preliminary data.</text>
</comment>
<evidence type="ECO:0000313" key="5">
    <source>
        <dbReference type="Proteomes" id="UP001141806"/>
    </source>
</evidence>
<evidence type="ECO:0000259" key="3">
    <source>
        <dbReference type="Pfam" id="PF01055"/>
    </source>
</evidence>
<dbReference type="GO" id="GO:0005975">
    <property type="term" value="P:carbohydrate metabolic process"/>
    <property type="evidence" value="ECO:0007669"/>
    <property type="project" value="InterPro"/>
</dbReference>
<dbReference type="PANTHER" id="PTHR22762">
    <property type="entry name" value="ALPHA-GLUCOSIDASE"/>
    <property type="match status" value="1"/>
</dbReference>
<name>A0A9Q0KZ73_9MAGN</name>
<comment type="similarity">
    <text evidence="1 2">Belongs to the glycosyl hydrolase 31 family.</text>
</comment>
<dbReference type="InterPro" id="IPR000322">
    <property type="entry name" value="Glyco_hydro_31_TIM"/>
</dbReference>
<dbReference type="SUPFAM" id="SSF51445">
    <property type="entry name" value="(Trans)glycosidases"/>
    <property type="match status" value="1"/>
</dbReference>
<proteinExistence type="inferred from homology"/>
<dbReference type="GO" id="GO:0004553">
    <property type="term" value="F:hydrolase activity, hydrolyzing O-glycosyl compounds"/>
    <property type="evidence" value="ECO:0007669"/>
    <property type="project" value="InterPro"/>
</dbReference>
<gene>
    <name evidence="4" type="ORF">NE237_010120</name>
</gene>
<organism evidence="4 5">
    <name type="scientific">Protea cynaroides</name>
    <dbReference type="NCBI Taxonomy" id="273540"/>
    <lineage>
        <taxon>Eukaryota</taxon>
        <taxon>Viridiplantae</taxon>
        <taxon>Streptophyta</taxon>
        <taxon>Embryophyta</taxon>
        <taxon>Tracheophyta</taxon>
        <taxon>Spermatophyta</taxon>
        <taxon>Magnoliopsida</taxon>
        <taxon>Proteales</taxon>
        <taxon>Proteaceae</taxon>
        <taxon>Protea</taxon>
    </lineage>
</organism>
<feature type="domain" description="Glycoside hydrolase family 31 TIM barrel" evidence="3">
    <location>
        <begin position="4"/>
        <end position="139"/>
    </location>
</feature>
<dbReference type="Proteomes" id="UP001141806">
    <property type="component" value="Unassembled WGS sequence"/>
</dbReference>
<accession>A0A9Q0KZ73</accession>
<evidence type="ECO:0000256" key="1">
    <source>
        <dbReference type="ARBA" id="ARBA00007806"/>
    </source>
</evidence>
<keyword evidence="2" id="KW-0378">Hydrolase</keyword>
<evidence type="ECO:0000256" key="2">
    <source>
        <dbReference type="RuleBase" id="RU361185"/>
    </source>
</evidence>
<sequence length="155" mass="17491">MADDINIKYEGKHHLAQVWPSPVYFTDYLNPKTVSWWTDEITRFHQLVPVDGLRIDMNEASNFCTGKCQIPTDWPCPGTGAGWDYCLDCKNITKTRWDDPPCKINASGIEASIAVAPLSVHLQNSTPHSFHNALALAHHPHHKENDADRRFIAGE</sequence>
<dbReference type="AlphaFoldDB" id="A0A9Q0KZ73"/>
<dbReference type="Pfam" id="PF01055">
    <property type="entry name" value="Glyco_hydro_31_2nd"/>
    <property type="match status" value="1"/>
</dbReference>
<dbReference type="InterPro" id="IPR017853">
    <property type="entry name" value="GH"/>
</dbReference>
<keyword evidence="2" id="KW-0326">Glycosidase</keyword>
<dbReference type="EMBL" id="JAMYWD010000002">
    <property type="protein sequence ID" value="KAJ4979340.1"/>
    <property type="molecule type" value="Genomic_DNA"/>
</dbReference>
<keyword evidence="5" id="KW-1185">Reference proteome</keyword>
<dbReference type="PANTHER" id="PTHR22762:SF127">
    <property type="entry name" value="ALPHA-XYLOSIDASE 1-RELATED"/>
    <property type="match status" value="1"/>
</dbReference>
<protein>
    <recommendedName>
        <fullName evidence="3">Glycoside hydrolase family 31 TIM barrel domain-containing protein</fullName>
    </recommendedName>
</protein>
<reference evidence="4" key="1">
    <citation type="journal article" date="2023" name="Plant J.">
        <title>The genome of the king protea, Protea cynaroides.</title>
        <authorList>
            <person name="Chang J."/>
            <person name="Duong T.A."/>
            <person name="Schoeman C."/>
            <person name="Ma X."/>
            <person name="Roodt D."/>
            <person name="Barker N."/>
            <person name="Li Z."/>
            <person name="Van de Peer Y."/>
            <person name="Mizrachi E."/>
        </authorList>
    </citation>
    <scope>NUCLEOTIDE SEQUENCE</scope>
    <source>
        <tissue evidence="4">Young leaves</tissue>
    </source>
</reference>